<evidence type="ECO:0000256" key="1">
    <source>
        <dbReference type="SAM" id="MobiDB-lite"/>
    </source>
</evidence>
<reference evidence="3 4" key="1">
    <citation type="journal article" date="2022" name="bioRxiv">
        <title>Genomics of Preaxostyla Flagellates Illuminates Evolutionary Transitions and the Path Towards Mitochondrial Loss.</title>
        <authorList>
            <person name="Novak L.V.F."/>
            <person name="Treitli S.C."/>
            <person name="Pyrih J."/>
            <person name="Halakuc P."/>
            <person name="Pipaliya S.V."/>
            <person name="Vacek V."/>
            <person name="Brzon O."/>
            <person name="Soukal P."/>
            <person name="Eme L."/>
            <person name="Dacks J.B."/>
            <person name="Karnkowska A."/>
            <person name="Elias M."/>
            <person name="Hampl V."/>
        </authorList>
    </citation>
    <scope>NUCLEOTIDE SEQUENCE [LARGE SCALE GENOMIC DNA]</scope>
    <source>
        <strain evidence="3">NAU3</strain>
        <tissue evidence="3">Gut</tissue>
    </source>
</reference>
<dbReference type="PANTHER" id="PTHR23308">
    <property type="entry name" value="NUCLEAR INHIBITOR OF PROTEIN PHOSPHATASE-1"/>
    <property type="match status" value="1"/>
</dbReference>
<dbReference type="SMART" id="SM00240">
    <property type="entry name" value="FHA"/>
    <property type="match status" value="1"/>
</dbReference>
<accession>A0ABQ9YCF9</accession>
<feature type="region of interest" description="Disordered" evidence="1">
    <location>
        <begin position="176"/>
        <end position="227"/>
    </location>
</feature>
<dbReference type="Proteomes" id="UP001281761">
    <property type="component" value="Unassembled WGS sequence"/>
</dbReference>
<name>A0ABQ9YCF9_9EUKA</name>
<dbReference type="InterPro" id="IPR000253">
    <property type="entry name" value="FHA_dom"/>
</dbReference>
<keyword evidence="4" id="KW-1185">Reference proteome</keyword>
<dbReference type="PROSITE" id="PS50006">
    <property type="entry name" value="FHA_DOMAIN"/>
    <property type="match status" value="1"/>
</dbReference>
<evidence type="ECO:0000259" key="2">
    <source>
        <dbReference type="PROSITE" id="PS50006"/>
    </source>
</evidence>
<feature type="compositionally biased region" description="Basic and acidic residues" evidence="1">
    <location>
        <begin position="176"/>
        <end position="216"/>
    </location>
</feature>
<evidence type="ECO:0000313" key="3">
    <source>
        <dbReference type="EMBL" id="KAK2961456.1"/>
    </source>
</evidence>
<protein>
    <submittedName>
        <fullName evidence="3">Smad nuclear interacting protein 1</fullName>
    </submittedName>
</protein>
<gene>
    <name evidence="3" type="ORF">BLNAU_3577</name>
</gene>
<comment type="caution">
    <text evidence="3">The sequence shown here is derived from an EMBL/GenBank/DDBJ whole genome shotgun (WGS) entry which is preliminary data.</text>
</comment>
<sequence>MSTKDETPQKELPNFQPSGRLATEGAMWRGIFLKWDEPEDAVKPNVKWRLYVFKGSELAEDPIPISTRPGFLFGRDKRIADIPIQHPSCSSQHAVLYYRKVTIIDQNGKRRFVIRPFLMDLKSVNGTFINGKKLDDYKYYEIKEKDVVTFGQSTRDYVFLTEDSVSAGNVTEKEDTYVEGHKETVEEERRERVQEGIRQDQQREDELKQKRIKEEDSPLLSKVRPDT</sequence>
<evidence type="ECO:0000313" key="4">
    <source>
        <dbReference type="Proteomes" id="UP001281761"/>
    </source>
</evidence>
<feature type="domain" description="FHA" evidence="2">
    <location>
        <begin position="71"/>
        <end position="134"/>
    </location>
</feature>
<organism evidence="3 4">
    <name type="scientific">Blattamonas nauphoetae</name>
    <dbReference type="NCBI Taxonomy" id="2049346"/>
    <lineage>
        <taxon>Eukaryota</taxon>
        <taxon>Metamonada</taxon>
        <taxon>Preaxostyla</taxon>
        <taxon>Oxymonadida</taxon>
        <taxon>Blattamonas</taxon>
    </lineage>
</organism>
<dbReference type="Pfam" id="PF00498">
    <property type="entry name" value="FHA"/>
    <property type="match status" value="1"/>
</dbReference>
<dbReference type="InterPro" id="IPR008984">
    <property type="entry name" value="SMAD_FHA_dom_sf"/>
</dbReference>
<dbReference type="Gene3D" id="2.60.200.20">
    <property type="match status" value="1"/>
</dbReference>
<dbReference type="EMBL" id="JARBJD010000016">
    <property type="protein sequence ID" value="KAK2961456.1"/>
    <property type="molecule type" value="Genomic_DNA"/>
</dbReference>
<proteinExistence type="predicted"/>
<dbReference type="SUPFAM" id="SSF49879">
    <property type="entry name" value="SMAD/FHA domain"/>
    <property type="match status" value="1"/>
</dbReference>
<dbReference type="InterPro" id="IPR050923">
    <property type="entry name" value="Cell_Proc_Reg/RNA_Proc"/>
</dbReference>